<evidence type="ECO:0000256" key="2">
    <source>
        <dbReference type="SAM" id="SignalP"/>
    </source>
</evidence>
<feature type="chain" id="PRO_5016586688" evidence="2">
    <location>
        <begin position="21"/>
        <end position="210"/>
    </location>
</feature>
<gene>
    <name evidence="4" type="ORF">DES53_104404</name>
</gene>
<evidence type="ECO:0000313" key="5">
    <source>
        <dbReference type="Proteomes" id="UP000253426"/>
    </source>
</evidence>
<keyword evidence="2" id="KW-0732">Signal</keyword>
<dbReference type="CDD" id="cd00371">
    <property type="entry name" value="HMA"/>
    <property type="match status" value="1"/>
</dbReference>
<feature type="domain" description="HMA" evidence="3">
    <location>
        <begin position="121"/>
        <end position="187"/>
    </location>
</feature>
<protein>
    <submittedName>
        <fullName evidence="4">Copper chaperone CopZ</fullName>
    </submittedName>
</protein>
<feature type="signal peptide" evidence="2">
    <location>
        <begin position="1"/>
        <end position="20"/>
    </location>
</feature>
<dbReference type="EMBL" id="QNRR01000004">
    <property type="protein sequence ID" value="RBP44582.1"/>
    <property type="molecule type" value="Genomic_DNA"/>
</dbReference>
<comment type="caution">
    <text evidence="4">The sequence shown here is derived from an EMBL/GenBank/DDBJ whole genome shotgun (WGS) entry which is preliminary data.</text>
</comment>
<dbReference type="InterPro" id="IPR006121">
    <property type="entry name" value="HMA_dom"/>
</dbReference>
<reference evidence="4 5" key="1">
    <citation type="submission" date="2018-06" db="EMBL/GenBank/DDBJ databases">
        <title>Genomic Encyclopedia of Type Strains, Phase IV (KMG-IV): sequencing the most valuable type-strain genomes for metagenomic binning, comparative biology and taxonomic classification.</title>
        <authorList>
            <person name="Goeker M."/>
        </authorList>
    </citation>
    <scope>NUCLEOTIDE SEQUENCE [LARGE SCALE GENOMIC DNA]</scope>
    <source>
        <strain evidence="4 5">DSM 25532</strain>
    </source>
</reference>
<dbReference type="Proteomes" id="UP000253426">
    <property type="component" value="Unassembled WGS sequence"/>
</dbReference>
<organism evidence="4 5">
    <name type="scientific">Roseimicrobium gellanilyticum</name>
    <dbReference type="NCBI Taxonomy" id="748857"/>
    <lineage>
        <taxon>Bacteria</taxon>
        <taxon>Pseudomonadati</taxon>
        <taxon>Verrucomicrobiota</taxon>
        <taxon>Verrucomicrobiia</taxon>
        <taxon>Verrucomicrobiales</taxon>
        <taxon>Verrucomicrobiaceae</taxon>
        <taxon>Roseimicrobium</taxon>
    </lineage>
</organism>
<sequence>MRFVLSIFFCLAVHAGIASAEEVTVQYRLTGLFQPDRVEDLRQQTSMLQIGSPTDSPAQVRLVDVNYDTTVVTFGYDPASKHFKNAKADQVRERISNVLRNVSKGAFNIFSVSELKPEQRKEERIAVAGLDCKGCAYGAYRTVASIDGVERATVSFKEGWLTASIDPARTNREALITALEKARVTVVKSDAAPAPAPTPAKTASATSTAK</sequence>
<accession>A0A366HN27</accession>
<dbReference type="AlphaFoldDB" id="A0A366HN27"/>
<feature type="region of interest" description="Disordered" evidence="1">
    <location>
        <begin position="189"/>
        <end position="210"/>
    </location>
</feature>
<evidence type="ECO:0000259" key="3">
    <source>
        <dbReference type="PROSITE" id="PS50846"/>
    </source>
</evidence>
<dbReference type="GO" id="GO:0046872">
    <property type="term" value="F:metal ion binding"/>
    <property type="evidence" value="ECO:0007669"/>
    <property type="project" value="InterPro"/>
</dbReference>
<evidence type="ECO:0000313" key="4">
    <source>
        <dbReference type="EMBL" id="RBP44582.1"/>
    </source>
</evidence>
<dbReference type="RefSeq" id="WP_113958969.1">
    <property type="nucleotide sequence ID" value="NZ_QNRR01000004.1"/>
</dbReference>
<feature type="compositionally biased region" description="Low complexity" evidence="1">
    <location>
        <begin position="199"/>
        <end position="210"/>
    </location>
</feature>
<dbReference type="Gene3D" id="3.30.70.100">
    <property type="match status" value="1"/>
</dbReference>
<name>A0A366HN27_9BACT</name>
<evidence type="ECO:0000256" key="1">
    <source>
        <dbReference type="SAM" id="MobiDB-lite"/>
    </source>
</evidence>
<keyword evidence="5" id="KW-1185">Reference proteome</keyword>
<dbReference type="Pfam" id="PF00403">
    <property type="entry name" value="HMA"/>
    <property type="match status" value="1"/>
</dbReference>
<proteinExistence type="predicted"/>
<dbReference type="OrthoDB" id="191328at2"/>
<dbReference type="SUPFAM" id="SSF55008">
    <property type="entry name" value="HMA, heavy metal-associated domain"/>
    <property type="match status" value="1"/>
</dbReference>
<dbReference type="InterPro" id="IPR036163">
    <property type="entry name" value="HMA_dom_sf"/>
</dbReference>
<dbReference type="PROSITE" id="PS50846">
    <property type="entry name" value="HMA_2"/>
    <property type="match status" value="1"/>
</dbReference>